<feature type="transmembrane region" description="Helical" evidence="1">
    <location>
        <begin position="81"/>
        <end position="101"/>
    </location>
</feature>
<feature type="transmembrane region" description="Helical" evidence="1">
    <location>
        <begin position="142"/>
        <end position="166"/>
    </location>
</feature>
<name>U3A471_VIBPR</name>
<proteinExistence type="predicted"/>
<keyword evidence="3" id="KW-1185">Reference proteome</keyword>
<dbReference type="RefSeq" id="WP_021706464.1">
    <property type="nucleotide sequence ID" value="NZ_BATJ01000015.1"/>
</dbReference>
<dbReference type="Proteomes" id="UP000016570">
    <property type="component" value="Unassembled WGS sequence"/>
</dbReference>
<evidence type="ECO:0000256" key="1">
    <source>
        <dbReference type="SAM" id="Phobius"/>
    </source>
</evidence>
<sequence>MKQLIKQTCKHNKQHNRVLGVVDSGDSNHSAKADAVEYLAGRNRCGQCSFETASFTEGRRFGAFKTIQGLEGQDDVRPYRLGTWFAGFTIALILALAGFLAYTVPDQLKTKQFWEYLAPASIAIIAFASLDDVNATRFSKCANLFAAIVALGVFIAGLSSIEWTFWNG</sequence>
<feature type="transmembrane region" description="Helical" evidence="1">
    <location>
        <begin position="113"/>
        <end position="130"/>
    </location>
</feature>
<gene>
    <name evidence="2" type="ORF">VPR01S_15_00130</name>
</gene>
<dbReference type="EMBL" id="BATJ01000015">
    <property type="protein sequence ID" value="GAD68495.1"/>
    <property type="molecule type" value="Genomic_DNA"/>
</dbReference>
<organism evidence="2 3">
    <name type="scientific">Vibrio proteolyticus NBRC 13287</name>
    <dbReference type="NCBI Taxonomy" id="1219065"/>
    <lineage>
        <taxon>Bacteria</taxon>
        <taxon>Pseudomonadati</taxon>
        <taxon>Pseudomonadota</taxon>
        <taxon>Gammaproteobacteria</taxon>
        <taxon>Vibrionales</taxon>
        <taxon>Vibrionaceae</taxon>
        <taxon>Vibrio</taxon>
    </lineage>
</organism>
<comment type="caution">
    <text evidence="2">The sequence shown here is derived from an EMBL/GenBank/DDBJ whole genome shotgun (WGS) entry which is preliminary data.</text>
</comment>
<keyword evidence="1" id="KW-1133">Transmembrane helix</keyword>
<reference evidence="2 3" key="1">
    <citation type="submission" date="2013-09" db="EMBL/GenBank/DDBJ databases">
        <title>Whole genome shotgun sequence of Vibrio proteolyticus NBRC 13287.</title>
        <authorList>
            <person name="Isaki S."/>
            <person name="Hosoyama A."/>
            <person name="Numata M."/>
            <person name="Hashimoto M."/>
            <person name="Hosoyama Y."/>
            <person name="Tsuchikane K."/>
            <person name="Noguchi M."/>
            <person name="Hirakata S."/>
            <person name="Ichikawa N."/>
            <person name="Ohji S."/>
            <person name="Yamazoe A."/>
            <person name="Fujita N."/>
        </authorList>
    </citation>
    <scope>NUCLEOTIDE SEQUENCE [LARGE SCALE GENOMIC DNA]</scope>
    <source>
        <strain evidence="2 3">NBRC 13287</strain>
    </source>
</reference>
<evidence type="ECO:0000313" key="2">
    <source>
        <dbReference type="EMBL" id="GAD68495.1"/>
    </source>
</evidence>
<accession>U3A471</accession>
<protein>
    <submittedName>
        <fullName evidence="2">Uncharacterized protein</fullName>
    </submittedName>
</protein>
<dbReference type="AlphaFoldDB" id="U3A471"/>
<keyword evidence="1" id="KW-0472">Membrane</keyword>
<keyword evidence="1" id="KW-0812">Transmembrane</keyword>
<evidence type="ECO:0000313" key="3">
    <source>
        <dbReference type="Proteomes" id="UP000016570"/>
    </source>
</evidence>